<proteinExistence type="predicted"/>
<evidence type="ECO:0000256" key="3">
    <source>
        <dbReference type="ARBA" id="ARBA00022833"/>
    </source>
</evidence>
<feature type="region of interest" description="Disordered" evidence="6">
    <location>
        <begin position="541"/>
        <end position="581"/>
    </location>
</feature>
<name>A0A0M0JMW6_9EUKA</name>
<dbReference type="Proteomes" id="UP000037460">
    <property type="component" value="Unassembled WGS sequence"/>
</dbReference>
<evidence type="ECO:0000259" key="8">
    <source>
        <dbReference type="PROSITE" id="PS51266"/>
    </source>
</evidence>
<comment type="caution">
    <text evidence="9">The sequence shown here is derived from an EMBL/GenBank/DDBJ whole genome shotgun (WGS) entry which is preliminary data.</text>
</comment>
<keyword evidence="10" id="KW-1185">Reference proteome</keyword>
<keyword evidence="7" id="KW-0812">Transmembrane</keyword>
<dbReference type="OrthoDB" id="10253329at2759"/>
<feature type="region of interest" description="Disordered" evidence="6">
    <location>
        <begin position="418"/>
        <end position="437"/>
    </location>
</feature>
<keyword evidence="2 4" id="KW-0863">Zinc-finger</keyword>
<sequence>MAPTATRGGVAARGAGAKPVLATKPAASSKKAEKAKSKGQVDNRMLYYAGGAAGAVVAIIVGSAHLLKRARRAERRRLAAMSEEERAEEEARIAAARWVVSEGTMLLIAIGLLLLCVGGVIAYFFGTRIRAKYVAMHEAMRERAGRAAAAEAKAAAAVQNREQRLAARAVRAKRLAEERMKQQAFEAELLAEIARFKASDQQAAAEEAAVRLAEYQEACREAERIKEEQRRPSSGAVCGGGGLDDEDDWDIGEWEQTEWADDGGDDAERMELADGPARGTRISLENLKLPEAVTLRAESVWLQLACTRCAEPTELILSGLVASEAERKAWCDKCACMLSAAFRPALLHGSSGLVGHVDALNCTVADVPRVTVLATCGRCYAELPPLELQRGRRVQSGCRQCSAPMQVQMSNVKVDRLAGGGTASGAKPSGDDDEDELESLLKKLRKKNADQLKTLGITVGKPLPNKGACSHFKHSFRWLRFPCCGRAYPCAMCHAASDCPAAELGAWANRMLCGKCSREMPYSDQPCSFCGNTFHGPGGAHWQGGDGCRDQRRLSTKDSRKHKGVSVDGVKKSSSAKKHRVGVLGKVNSAAKSAAHARVG</sequence>
<dbReference type="Pfam" id="PF05495">
    <property type="entry name" value="zf-CHY"/>
    <property type="match status" value="1"/>
</dbReference>
<protein>
    <submittedName>
        <fullName evidence="9">Chy zinc finger domain-containing protein</fullName>
    </submittedName>
</protein>
<feature type="region of interest" description="Disordered" evidence="6">
    <location>
        <begin position="1"/>
        <end position="36"/>
    </location>
</feature>
<dbReference type="InterPro" id="IPR037274">
    <property type="entry name" value="Znf_CHY_sf"/>
</dbReference>
<feature type="transmembrane region" description="Helical" evidence="7">
    <location>
        <begin position="106"/>
        <end position="126"/>
    </location>
</feature>
<keyword evidence="3" id="KW-0862">Zinc</keyword>
<keyword evidence="1" id="KW-0479">Metal-binding</keyword>
<dbReference type="AlphaFoldDB" id="A0A0M0JMW6"/>
<feature type="transmembrane region" description="Helical" evidence="7">
    <location>
        <begin position="45"/>
        <end position="67"/>
    </location>
</feature>
<dbReference type="SUPFAM" id="SSF161219">
    <property type="entry name" value="CHY zinc finger-like"/>
    <property type="match status" value="1"/>
</dbReference>
<dbReference type="GO" id="GO:0008270">
    <property type="term" value="F:zinc ion binding"/>
    <property type="evidence" value="ECO:0007669"/>
    <property type="project" value="UniProtKB-KW"/>
</dbReference>
<reference evidence="10" key="1">
    <citation type="journal article" date="2015" name="PLoS Genet.">
        <title>Genome Sequence and Transcriptome Analyses of Chrysochromulina tobin: Metabolic Tools for Enhanced Algal Fitness in the Prominent Order Prymnesiales (Haptophyceae).</title>
        <authorList>
            <person name="Hovde B.T."/>
            <person name="Deodato C.R."/>
            <person name="Hunsperger H.M."/>
            <person name="Ryken S.A."/>
            <person name="Yost W."/>
            <person name="Jha R.K."/>
            <person name="Patterson J."/>
            <person name="Monnat R.J. Jr."/>
            <person name="Barlow S.B."/>
            <person name="Starkenburg S.R."/>
            <person name="Cattolico R.A."/>
        </authorList>
    </citation>
    <scope>NUCLEOTIDE SEQUENCE</scope>
    <source>
        <strain evidence="10">CCMP291</strain>
    </source>
</reference>
<feature type="region of interest" description="Disordered" evidence="6">
    <location>
        <begin position="225"/>
        <end position="246"/>
    </location>
</feature>
<evidence type="ECO:0000256" key="5">
    <source>
        <dbReference type="SAM" id="Coils"/>
    </source>
</evidence>
<evidence type="ECO:0000313" key="10">
    <source>
        <dbReference type="Proteomes" id="UP000037460"/>
    </source>
</evidence>
<evidence type="ECO:0000256" key="2">
    <source>
        <dbReference type="ARBA" id="ARBA00022771"/>
    </source>
</evidence>
<keyword evidence="7" id="KW-1133">Transmembrane helix</keyword>
<dbReference type="PROSITE" id="PS51266">
    <property type="entry name" value="ZF_CHY"/>
    <property type="match status" value="1"/>
</dbReference>
<organism evidence="9 10">
    <name type="scientific">Chrysochromulina tobinii</name>
    <dbReference type="NCBI Taxonomy" id="1460289"/>
    <lineage>
        <taxon>Eukaryota</taxon>
        <taxon>Haptista</taxon>
        <taxon>Haptophyta</taxon>
        <taxon>Prymnesiophyceae</taxon>
        <taxon>Prymnesiales</taxon>
        <taxon>Chrysochromulinaceae</taxon>
        <taxon>Chrysochromulina</taxon>
    </lineage>
</organism>
<evidence type="ECO:0000256" key="7">
    <source>
        <dbReference type="SAM" id="Phobius"/>
    </source>
</evidence>
<dbReference type="InterPro" id="IPR008913">
    <property type="entry name" value="Znf_CHY"/>
</dbReference>
<feature type="compositionally biased region" description="Low complexity" evidence="6">
    <location>
        <begin position="1"/>
        <end position="29"/>
    </location>
</feature>
<evidence type="ECO:0000313" key="9">
    <source>
        <dbReference type="EMBL" id="KOO27657.1"/>
    </source>
</evidence>
<evidence type="ECO:0000256" key="1">
    <source>
        <dbReference type="ARBA" id="ARBA00022723"/>
    </source>
</evidence>
<keyword evidence="5" id="KW-0175">Coiled coil</keyword>
<feature type="coiled-coil region" evidence="5">
    <location>
        <begin position="198"/>
        <end position="225"/>
    </location>
</feature>
<keyword evidence="7" id="KW-0472">Membrane</keyword>
<gene>
    <name evidence="9" type="ORF">Ctob_001332</name>
</gene>
<evidence type="ECO:0000256" key="6">
    <source>
        <dbReference type="SAM" id="MobiDB-lite"/>
    </source>
</evidence>
<evidence type="ECO:0000256" key="4">
    <source>
        <dbReference type="PROSITE-ProRule" id="PRU00601"/>
    </source>
</evidence>
<feature type="compositionally biased region" description="Basic and acidic residues" evidence="6">
    <location>
        <begin position="547"/>
        <end position="558"/>
    </location>
</feature>
<feature type="domain" description="CHY-type" evidence="8">
    <location>
        <begin position="462"/>
        <end position="532"/>
    </location>
</feature>
<dbReference type="EMBL" id="JWZX01002689">
    <property type="protein sequence ID" value="KOO27657.1"/>
    <property type="molecule type" value="Genomic_DNA"/>
</dbReference>
<accession>A0A0M0JMW6</accession>